<gene>
    <name evidence="3" type="primary">LOC110706963</name>
</gene>
<proteinExistence type="predicted"/>
<reference evidence="3" key="2">
    <citation type="submission" date="2021-03" db="UniProtKB">
        <authorList>
            <consortium name="EnsemblPlants"/>
        </authorList>
    </citation>
    <scope>IDENTIFICATION</scope>
</reference>
<evidence type="ECO:0000313" key="4">
    <source>
        <dbReference type="Proteomes" id="UP000596660"/>
    </source>
</evidence>
<dbReference type="PROSITE" id="PS51038">
    <property type="entry name" value="BAH"/>
    <property type="match status" value="1"/>
</dbReference>
<dbReference type="PANTHER" id="PTHR31917">
    <property type="entry name" value="AGENET DOMAIN-CONTAINING PROTEIN-RELATED"/>
    <property type="match status" value="1"/>
</dbReference>
<evidence type="ECO:0000256" key="1">
    <source>
        <dbReference type="SAM" id="MobiDB-lite"/>
    </source>
</evidence>
<evidence type="ECO:0000259" key="2">
    <source>
        <dbReference type="PROSITE" id="PS51038"/>
    </source>
</evidence>
<protein>
    <recommendedName>
        <fullName evidence="2">BAH domain-containing protein</fullName>
    </recommendedName>
</protein>
<dbReference type="Pfam" id="PF05641">
    <property type="entry name" value="Agenet"/>
    <property type="match status" value="1"/>
</dbReference>
<dbReference type="GO" id="GO:0003682">
    <property type="term" value="F:chromatin binding"/>
    <property type="evidence" value="ECO:0007669"/>
    <property type="project" value="InterPro"/>
</dbReference>
<accession>A0A803LQ38</accession>
<dbReference type="KEGG" id="cqi:110706963"/>
<dbReference type="InterPro" id="IPR043151">
    <property type="entry name" value="BAH_sf"/>
</dbReference>
<dbReference type="SMR" id="A0A803LQ38"/>
<dbReference type="CDD" id="cd20403">
    <property type="entry name" value="Tudor_Agenet_FMRP-like_rpt2"/>
    <property type="match status" value="1"/>
</dbReference>
<dbReference type="SMART" id="SM00743">
    <property type="entry name" value="Agenet"/>
    <property type="match status" value="2"/>
</dbReference>
<dbReference type="GeneID" id="110706963"/>
<dbReference type="InterPro" id="IPR008395">
    <property type="entry name" value="Agenet-like_dom"/>
</dbReference>
<feature type="region of interest" description="Disordered" evidence="1">
    <location>
        <begin position="568"/>
        <end position="647"/>
    </location>
</feature>
<dbReference type="Gene3D" id="2.30.30.490">
    <property type="match status" value="1"/>
</dbReference>
<dbReference type="EnsemblPlants" id="AUR62017067-RA">
    <property type="protein sequence ID" value="AUR62017067-RA:cds"/>
    <property type="gene ID" value="AUR62017067"/>
</dbReference>
<sequence>MAENGVIFVEWREEFVSQERGSRIVHYLLKDYCGKSILAVVGTERSLRHMVYVVAEDFLSYSGTDNPVQAGFKWRSRREVVDWLTSLLAKQQQADSPSGDSTHSLGSSELLSAQYFTTDKVDRRVKNLKQSYSDVMWIGAAWTCGKQLKHYPAFCRNGTTIAVQAFVFVMAKEGSRYVAYLEDMYEDKKGMKKVKVRWFHHSQEVKGIVRIRNAHPKEVYITPYTQVISVECVDGPAIVLTREHFEKCLEGLPEGLLGKLHLCCRQFRSNKIKPFDLRKLRGYNNQPVISCLESDSFLNSDSVCRGVIGNKVKMFESNDNGAKGTKRTRNYGDRESFLTTHGAEGFERKKFMRGPFSKNGNIDGDKRLFSSKNGEFQRSHIQFFKVDDKIELLCQDSGIRGCWFRCTVLEISRKQMKLQYRDLEDQDGCGNLEEWVPAFRMAAPDKLGMRCPGRPTIRPCPPISDAVDVEFGIGAPVDAWWSDGWWEGVVTVVNSVRDDKIQVYVPGENKYLDVPRKDLRVSRDWLGGEWFDVKANPNILSDINAETVQPIVSILGKENAADDSALKIKDDENEDNLVDLPAPASSVGHAEQISSSDKDDHNAGHHVNDKSDDVSLQDHVKSDDISLQDQVNDKSDDVSLQNHVNDKSDDVSLQNLCCDVDDQKIVDDENDGSKEGESGTADVETAAQADLETAEQADVESAAQADVETAAQAVVETAAQADVETAAQADEVLEPTGVA</sequence>
<feature type="region of interest" description="Disordered" evidence="1">
    <location>
        <begin position="666"/>
        <end position="708"/>
    </location>
</feature>
<dbReference type="Pfam" id="PF01426">
    <property type="entry name" value="BAH"/>
    <property type="match status" value="1"/>
</dbReference>
<keyword evidence="4" id="KW-1185">Reference proteome</keyword>
<dbReference type="Gramene" id="AUR62017067-RA">
    <property type="protein sequence ID" value="AUR62017067-RA:cds"/>
    <property type="gene ID" value="AUR62017067"/>
</dbReference>
<dbReference type="PANTHER" id="PTHR31917:SF101">
    <property type="entry name" value="OS07G0607300 PROTEIN"/>
    <property type="match status" value="1"/>
</dbReference>
<feature type="compositionally biased region" description="Basic and acidic residues" evidence="1">
    <location>
        <begin position="666"/>
        <end position="677"/>
    </location>
</feature>
<dbReference type="InterPro" id="IPR001025">
    <property type="entry name" value="BAH_dom"/>
</dbReference>
<feature type="compositionally biased region" description="Basic and acidic residues" evidence="1">
    <location>
        <begin position="596"/>
        <end position="624"/>
    </location>
</feature>
<dbReference type="SMART" id="SM00439">
    <property type="entry name" value="BAH"/>
    <property type="match status" value="1"/>
</dbReference>
<dbReference type="InterPro" id="IPR014002">
    <property type="entry name" value="Agenet_dom_plant"/>
</dbReference>
<feature type="domain" description="BAH" evidence="2">
    <location>
        <begin position="159"/>
        <end position="278"/>
    </location>
</feature>
<dbReference type="CDD" id="cd20405">
    <property type="entry name" value="Tudor_Agenet_AtDUF_rpt1_3"/>
    <property type="match status" value="1"/>
</dbReference>
<name>A0A803LQ38_CHEQI</name>
<dbReference type="OMA" id="HAGYKWR"/>
<dbReference type="Proteomes" id="UP000596660">
    <property type="component" value="Unplaced"/>
</dbReference>
<dbReference type="OrthoDB" id="1883212at2759"/>
<evidence type="ECO:0000313" key="3">
    <source>
        <dbReference type="EnsemblPlants" id="AUR62017067-RA:cds"/>
    </source>
</evidence>
<dbReference type="RefSeq" id="XP_021740666.1">
    <property type="nucleotide sequence ID" value="XM_021884974.1"/>
</dbReference>
<dbReference type="AlphaFoldDB" id="A0A803LQ38"/>
<reference evidence="3" key="1">
    <citation type="journal article" date="2017" name="Nature">
        <title>The genome of Chenopodium quinoa.</title>
        <authorList>
            <person name="Jarvis D.E."/>
            <person name="Ho Y.S."/>
            <person name="Lightfoot D.J."/>
            <person name="Schmoeckel S.M."/>
            <person name="Li B."/>
            <person name="Borm T.J.A."/>
            <person name="Ohyanagi H."/>
            <person name="Mineta K."/>
            <person name="Michell C.T."/>
            <person name="Saber N."/>
            <person name="Kharbatia N.M."/>
            <person name="Rupper R.R."/>
            <person name="Sharp A.R."/>
            <person name="Dally N."/>
            <person name="Boughton B.A."/>
            <person name="Woo Y.H."/>
            <person name="Gao G."/>
            <person name="Schijlen E.G.W.M."/>
            <person name="Guo X."/>
            <person name="Momin A.A."/>
            <person name="Negrao S."/>
            <person name="Al-Babili S."/>
            <person name="Gehring C."/>
            <person name="Roessner U."/>
            <person name="Jung C."/>
            <person name="Murphy K."/>
            <person name="Arold S.T."/>
            <person name="Gojobori T."/>
            <person name="van der Linden C.G."/>
            <person name="van Loo E.N."/>
            <person name="Jellen E.N."/>
            <person name="Maughan P.J."/>
            <person name="Tester M."/>
        </authorList>
    </citation>
    <scope>NUCLEOTIDE SEQUENCE [LARGE SCALE GENOMIC DNA]</scope>
    <source>
        <strain evidence="3">cv. PI 614886</strain>
    </source>
</reference>
<organism evidence="3 4">
    <name type="scientific">Chenopodium quinoa</name>
    <name type="common">Quinoa</name>
    <dbReference type="NCBI Taxonomy" id="63459"/>
    <lineage>
        <taxon>Eukaryota</taxon>
        <taxon>Viridiplantae</taxon>
        <taxon>Streptophyta</taxon>
        <taxon>Embryophyta</taxon>
        <taxon>Tracheophyta</taxon>
        <taxon>Spermatophyta</taxon>
        <taxon>Magnoliopsida</taxon>
        <taxon>eudicotyledons</taxon>
        <taxon>Gunneridae</taxon>
        <taxon>Pentapetalae</taxon>
        <taxon>Caryophyllales</taxon>
        <taxon>Chenopodiaceae</taxon>
        <taxon>Chenopodioideae</taxon>
        <taxon>Atripliceae</taxon>
        <taxon>Chenopodium</taxon>
    </lineage>
</organism>